<proteinExistence type="predicted"/>
<dbReference type="Proteomes" id="UP001194580">
    <property type="component" value="Unassembled WGS sequence"/>
</dbReference>
<sequence length="189" mass="20905">MVIESLLDRIILPAMLSTTPPPVRAIQHESLRAIWIETVDHEFSAQRASETAKTLILNQVNEQEPHKSIVEESVEVTTLPVQLSYPEEKAPSILMTSSVKPGLGSSWRHATDLQLFLSRMEMIGDSGIGNNLHGEGHSRVLSESEADVDMSVEVSAEEVVEITADTRIAEVMKSKRLTAGEWCVFQLKS</sequence>
<gene>
    <name evidence="1" type="ORF">BGZ95_000409</name>
</gene>
<evidence type="ECO:0000313" key="1">
    <source>
        <dbReference type="EMBL" id="KAG0271736.1"/>
    </source>
</evidence>
<comment type="caution">
    <text evidence="1">The sequence shown here is derived from an EMBL/GenBank/DDBJ whole genome shotgun (WGS) entry which is preliminary data.</text>
</comment>
<organism evidence="1 2">
    <name type="scientific">Linnemannia exigua</name>
    <dbReference type="NCBI Taxonomy" id="604196"/>
    <lineage>
        <taxon>Eukaryota</taxon>
        <taxon>Fungi</taxon>
        <taxon>Fungi incertae sedis</taxon>
        <taxon>Mucoromycota</taxon>
        <taxon>Mortierellomycotina</taxon>
        <taxon>Mortierellomycetes</taxon>
        <taxon>Mortierellales</taxon>
        <taxon>Mortierellaceae</taxon>
        <taxon>Linnemannia</taxon>
    </lineage>
</organism>
<protein>
    <submittedName>
        <fullName evidence="1">Uncharacterized protein</fullName>
    </submittedName>
</protein>
<keyword evidence="2" id="KW-1185">Reference proteome</keyword>
<name>A0AAD4H4D4_9FUNG</name>
<dbReference type="EMBL" id="JAAAIL010001073">
    <property type="protein sequence ID" value="KAG0271736.1"/>
    <property type="molecule type" value="Genomic_DNA"/>
</dbReference>
<evidence type="ECO:0000313" key="2">
    <source>
        <dbReference type="Proteomes" id="UP001194580"/>
    </source>
</evidence>
<accession>A0AAD4H4D4</accession>
<reference evidence="1" key="1">
    <citation type="journal article" date="2020" name="Fungal Divers.">
        <title>Resolving the Mortierellaceae phylogeny through synthesis of multi-gene phylogenetics and phylogenomics.</title>
        <authorList>
            <person name="Vandepol N."/>
            <person name="Liber J."/>
            <person name="Desiro A."/>
            <person name="Na H."/>
            <person name="Kennedy M."/>
            <person name="Barry K."/>
            <person name="Grigoriev I.V."/>
            <person name="Miller A.N."/>
            <person name="O'Donnell K."/>
            <person name="Stajich J.E."/>
            <person name="Bonito G."/>
        </authorList>
    </citation>
    <scope>NUCLEOTIDE SEQUENCE</scope>
    <source>
        <strain evidence="1">NRRL 28262</strain>
    </source>
</reference>
<dbReference type="AlphaFoldDB" id="A0AAD4H4D4"/>